<evidence type="ECO:0000313" key="3">
    <source>
        <dbReference type="Proteomes" id="UP000501452"/>
    </source>
</evidence>
<dbReference type="InterPro" id="IPR012296">
    <property type="entry name" value="Nuclease_put_TT1808"/>
</dbReference>
<evidence type="ECO:0000259" key="1">
    <source>
        <dbReference type="Pfam" id="PF05685"/>
    </source>
</evidence>
<accession>A0A6G8QBD9</accession>
<dbReference type="InterPro" id="IPR011335">
    <property type="entry name" value="Restrct_endonuc-II-like"/>
</dbReference>
<proteinExistence type="predicted"/>
<keyword evidence="2" id="KW-0540">Nuclease</keyword>
<dbReference type="InterPro" id="IPR008538">
    <property type="entry name" value="Uma2"/>
</dbReference>
<dbReference type="PANTHER" id="PTHR34107">
    <property type="entry name" value="SLL0198 PROTEIN-RELATED"/>
    <property type="match status" value="1"/>
</dbReference>
<evidence type="ECO:0000313" key="2">
    <source>
        <dbReference type="EMBL" id="QIN83800.1"/>
    </source>
</evidence>
<name>A0A6G8QBD9_9ACTN</name>
<dbReference type="Proteomes" id="UP000501452">
    <property type="component" value="Chromosome"/>
</dbReference>
<sequence>MTVQTKTVTAEELLNMPDDGTRRELVRGELRETTPAGDEHGYLALEIAAELRNHVKANKLGRTYTAETGFKISSDPDTVRAPDAAFVGQERVEAAGRISGFRSGAPDLVVEVVSPNDRSSEVLDKALDWLEAGCRMVLVAHPERRAITVYRSREDIRVLTADAGDVVDGADVVPGWKLSLPEIFAQE</sequence>
<organism evidence="2 3">
    <name type="scientific">Rubrobacter tropicus</name>
    <dbReference type="NCBI Taxonomy" id="2653851"/>
    <lineage>
        <taxon>Bacteria</taxon>
        <taxon>Bacillati</taxon>
        <taxon>Actinomycetota</taxon>
        <taxon>Rubrobacteria</taxon>
        <taxon>Rubrobacterales</taxon>
        <taxon>Rubrobacteraceae</taxon>
        <taxon>Rubrobacter</taxon>
    </lineage>
</organism>
<dbReference type="CDD" id="cd06260">
    <property type="entry name" value="DUF820-like"/>
    <property type="match status" value="1"/>
</dbReference>
<dbReference type="AlphaFoldDB" id="A0A6G8QBD9"/>
<protein>
    <submittedName>
        <fullName evidence="2">Uma2 family endonuclease</fullName>
    </submittedName>
</protein>
<dbReference type="SUPFAM" id="SSF52980">
    <property type="entry name" value="Restriction endonuclease-like"/>
    <property type="match status" value="1"/>
</dbReference>
<gene>
    <name evidence="2" type="ORF">GBA63_15015</name>
</gene>
<reference evidence="2 3" key="1">
    <citation type="submission" date="2019-10" db="EMBL/GenBank/DDBJ databases">
        <title>Rubrobacter sp nov SCSIO 52090 isolated from a deep-sea sediment in the South China Sea.</title>
        <authorList>
            <person name="Chen R.W."/>
        </authorList>
    </citation>
    <scope>NUCLEOTIDE SEQUENCE [LARGE SCALE GENOMIC DNA]</scope>
    <source>
        <strain evidence="2 3">SCSIO 52909</strain>
    </source>
</reference>
<dbReference type="PANTHER" id="PTHR34107:SF1">
    <property type="entry name" value="SLL0198 PROTEIN"/>
    <property type="match status" value="1"/>
</dbReference>
<dbReference type="GO" id="GO:0004519">
    <property type="term" value="F:endonuclease activity"/>
    <property type="evidence" value="ECO:0007669"/>
    <property type="project" value="UniProtKB-KW"/>
</dbReference>
<keyword evidence="2" id="KW-0378">Hydrolase</keyword>
<dbReference type="EMBL" id="CP045119">
    <property type="protein sequence ID" value="QIN83800.1"/>
    <property type="molecule type" value="Genomic_DNA"/>
</dbReference>
<keyword evidence="3" id="KW-1185">Reference proteome</keyword>
<dbReference type="RefSeq" id="WP_166177417.1">
    <property type="nucleotide sequence ID" value="NZ_CP045119.1"/>
</dbReference>
<feature type="domain" description="Putative restriction endonuclease" evidence="1">
    <location>
        <begin position="11"/>
        <end position="180"/>
    </location>
</feature>
<dbReference type="Pfam" id="PF05685">
    <property type="entry name" value="Uma2"/>
    <property type="match status" value="1"/>
</dbReference>
<dbReference type="KEGG" id="rub:GBA63_15015"/>
<dbReference type="Gene3D" id="3.90.1570.10">
    <property type="entry name" value="tt1808, chain A"/>
    <property type="match status" value="1"/>
</dbReference>
<keyword evidence="2" id="KW-0255">Endonuclease</keyword>